<keyword evidence="6" id="KW-0406">Ion transport</keyword>
<evidence type="ECO:0000256" key="1">
    <source>
        <dbReference type="ARBA" id="ARBA00004651"/>
    </source>
</evidence>
<protein>
    <submittedName>
        <fullName evidence="9">Uncharacterized protein</fullName>
    </submittedName>
</protein>
<reference evidence="9" key="1">
    <citation type="submission" date="2021-01" db="EMBL/GenBank/DDBJ databases">
        <authorList>
            <person name="Corre E."/>
            <person name="Pelletier E."/>
            <person name="Niang G."/>
            <person name="Scheremetjew M."/>
            <person name="Finn R."/>
            <person name="Kale V."/>
            <person name="Holt S."/>
            <person name="Cochrane G."/>
            <person name="Meng A."/>
            <person name="Brown T."/>
            <person name="Cohen L."/>
        </authorList>
    </citation>
    <scope>NUCLEOTIDE SEQUENCE</scope>
    <source>
        <strain evidence="9">CCMP1320</strain>
    </source>
</reference>
<keyword evidence="5 8" id="KW-1133">Transmembrane helix</keyword>
<dbReference type="AlphaFoldDB" id="A0A7S3QQP0"/>
<keyword evidence="4 8" id="KW-0812">Transmembrane</keyword>
<feature type="transmembrane region" description="Helical" evidence="8">
    <location>
        <begin position="119"/>
        <end position="141"/>
    </location>
</feature>
<feature type="transmembrane region" description="Helical" evidence="8">
    <location>
        <begin position="161"/>
        <end position="179"/>
    </location>
</feature>
<keyword evidence="3" id="KW-1003">Cell membrane</keyword>
<evidence type="ECO:0000256" key="7">
    <source>
        <dbReference type="ARBA" id="ARBA00023136"/>
    </source>
</evidence>
<dbReference type="InterPro" id="IPR044669">
    <property type="entry name" value="YneE/VCCN1/2-like"/>
</dbReference>
<organism evidence="9">
    <name type="scientific">Dunaliella tertiolecta</name>
    <name type="common">Green alga</name>
    <dbReference type="NCBI Taxonomy" id="3047"/>
    <lineage>
        <taxon>Eukaryota</taxon>
        <taxon>Viridiplantae</taxon>
        <taxon>Chlorophyta</taxon>
        <taxon>core chlorophytes</taxon>
        <taxon>Chlorophyceae</taxon>
        <taxon>CS clade</taxon>
        <taxon>Chlamydomonadales</taxon>
        <taxon>Dunaliellaceae</taxon>
        <taxon>Dunaliella</taxon>
    </lineage>
</organism>
<proteinExistence type="predicted"/>
<dbReference type="PANTHER" id="PTHR33281">
    <property type="entry name" value="UPF0187 PROTEIN YNEE"/>
    <property type="match status" value="1"/>
</dbReference>
<keyword evidence="7 8" id="KW-0472">Membrane</keyword>
<gene>
    <name evidence="9" type="ORF">DTER00134_LOCUS4727</name>
</gene>
<sequence length="405" mass="46333">MIIETKLTRKAAMLRSPLLSNPLGRIGAEFRPVTLCRRIRTGAVRVRAEAYVQSLDDANQVFHKAQTEEDKALAYSQIMEYRAHRRRVFNFKDWRRHRSQSRYLHHIQTLRESGVIRNVARPVLTVAAMSLVVAFYNHLFIVQPPWLPAWLPSPPTMAIEPIQLTTIALSLLLVFRTNASYARWEEGRRAFGAITTVCRDLARQIYAWFPDTPEGKTSKEVASRWLIALAKSSMVHLRDEHELRRELAGVLNDHELDALDASDNRPMYCLQLLSHVFAMNKLPKHYIVCMDENVHKIVIAINACERILGTPIPLSYTRHTARFLLAWLFCIPFTLWPYAGWAMVPLAALVSFVLLGIEEIGIFLEEPFSVLSLEHLCRSCEDCIRSMHSGDSKIVEQLKSVGVSH</sequence>
<evidence type="ECO:0000256" key="6">
    <source>
        <dbReference type="ARBA" id="ARBA00023065"/>
    </source>
</evidence>
<keyword evidence="2" id="KW-0813">Transport</keyword>
<dbReference type="GO" id="GO:0005254">
    <property type="term" value="F:chloride channel activity"/>
    <property type="evidence" value="ECO:0007669"/>
    <property type="project" value="InterPro"/>
</dbReference>
<evidence type="ECO:0000313" key="9">
    <source>
        <dbReference type="EMBL" id="CAE0489656.1"/>
    </source>
</evidence>
<dbReference type="GO" id="GO:0005886">
    <property type="term" value="C:plasma membrane"/>
    <property type="evidence" value="ECO:0007669"/>
    <property type="project" value="UniProtKB-SubCell"/>
</dbReference>
<evidence type="ECO:0000256" key="2">
    <source>
        <dbReference type="ARBA" id="ARBA00022448"/>
    </source>
</evidence>
<evidence type="ECO:0000256" key="5">
    <source>
        <dbReference type="ARBA" id="ARBA00022989"/>
    </source>
</evidence>
<dbReference type="Pfam" id="PF25539">
    <property type="entry name" value="Bestrophin_2"/>
    <property type="match status" value="1"/>
</dbReference>
<accession>A0A7S3QQP0</accession>
<evidence type="ECO:0000256" key="3">
    <source>
        <dbReference type="ARBA" id="ARBA00022475"/>
    </source>
</evidence>
<evidence type="ECO:0000256" key="4">
    <source>
        <dbReference type="ARBA" id="ARBA00022692"/>
    </source>
</evidence>
<evidence type="ECO:0000256" key="8">
    <source>
        <dbReference type="SAM" id="Phobius"/>
    </source>
</evidence>
<feature type="transmembrane region" description="Helical" evidence="8">
    <location>
        <begin position="321"/>
        <end position="339"/>
    </location>
</feature>
<dbReference type="PANTHER" id="PTHR33281:SF19">
    <property type="entry name" value="VOLTAGE-DEPENDENT ANION CHANNEL-FORMING PROTEIN YNEE"/>
    <property type="match status" value="1"/>
</dbReference>
<dbReference type="EMBL" id="HBIP01008635">
    <property type="protein sequence ID" value="CAE0489656.1"/>
    <property type="molecule type" value="Transcribed_RNA"/>
</dbReference>
<comment type="subcellular location">
    <subcellularLocation>
        <location evidence="1">Cell membrane</location>
        <topology evidence="1">Multi-pass membrane protein</topology>
    </subcellularLocation>
</comment>
<name>A0A7S3QQP0_DUNTE</name>